<organism evidence="5 6">
    <name type="scientific">Spongisporangium articulatum</name>
    <dbReference type="NCBI Taxonomy" id="3362603"/>
    <lineage>
        <taxon>Bacteria</taxon>
        <taxon>Bacillati</taxon>
        <taxon>Actinomycetota</taxon>
        <taxon>Actinomycetes</taxon>
        <taxon>Kineosporiales</taxon>
        <taxon>Kineosporiaceae</taxon>
        <taxon>Spongisporangium</taxon>
    </lineage>
</organism>
<dbReference type="Gene3D" id="1.10.10.1320">
    <property type="entry name" value="Anti-sigma factor, zinc-finger domain"/>
    <property type="match status" value="1"/>
</dbReference>
<feature type="transmembrane region" description="Helical" evidence="3">
    <location>
        <begin position="187"/>
        <end position="209"/>
    </location>
</feature>
<sequence>MSWHVDGPTWRAYAAGRLDPAAEAAVETHATSCPDCRSGARELVATVEPLWTAVHAEITRPRLPLVLRGLRRLGAPEPDLVVLATSRDLLLSWSVAVGAAVVCAIVTGLARIDVPGGPRTLFLALAPLVPVLAVVAAYDATDPFREVTEVSPFSKLRLALLRTTAALVAAVPLTVAVTLAVPVLHGYFATWLLPGLALTVTALILLTWLRPWLASGLVALGWIAATAVAAGTRTIDDVTTGAGQLGFACVLGVLGAVLVRTSTVQHSRGVAR</sequence>
<keyword evidence="3" id="KW-1133">Transmembrane helix</keyword>
<keyword evidence="1" id="KW-0805">Transcription regulation</keyword>
<feature type="transmembrane region" description="Helical" evidence="3">
    <location>
        <begin position="216"/>
        <end position="235"/>
    </location>
</feature>
<feature type="domain" description="Putative zinc-finger" evidence="4">
    <location>
        <begin position="12"/>
        <end position="37"/>
    </location>
</feature>
<feature type="transmembrane region" description="Helical" evidence="3">
    <location>
        <begin position="89"/>
        <end position="109"/>
    </location>
</feature>
<dbReference type="Proteomes" id="UP001612915">
    <property type="component" value="Unassembled WGS sequence"/>
</dbReference>
<evidence type="ECO:0000313" key="6">
    <source>
        <dbReference type="Proteomes" id="UP001612915"/>
    </source>
</evidence>
<dbReference type="RefSeq" id="WP_398278341.1">
    <property type="nucleotide sequence ID" value="NZ_JBITLV010000002.1"/>
</dbReference>
<gene>
    <name evidence="5" type="ORF">ACIB24_08995</name>
</gene>
<feature type="transmembrane region" description="Helical" evidence="3">
    <location>
        <begin position="159"/>
        <end position="181"/>
    </location>
</feature>
<dbReference type="InterPro" id="IPR041916">
    <property type="entry name" value="Anti_sigma_zinc_sf"/>
</dbReference>
<name>A0ABW8ALE9_9ACTN</name>
<protein>
    <submittedName>
        <fullName evidence="5">Zf-HC2 domain-containing protein</fullName>
    </submittedName>
</protein>
<accession>A0ABW8ALE9</accession>
<evidence type="ECO:0000256" key="3">
    <source>
        <dbReference type="SAM" id="Phobius"/>
    </source>
</evidence>
<feature type="transmembrane region" description="Helical" evidence="3">
    <location>
        <begin position="121"/>
        <end position="138"/>
    </location>
</feature>
<evidence type="ECO:0000313" key="5">
    <source>
        <dbReference type="EMBL" id="MFI7587195.1"/>
    </source>
</evidence>
<reference evidence="5 6" key="1">
    <citation type="submission" date="2024-10" db="EMBL/GenBank/DDBJ databases">
        <title>The Natural Products Discovery Center: Release of the First 8490 Sequenced Strains for Exploring Actinobacteria Biosynthetic Diversity.</title>
        <authorList>
            <person name="Kalkreuter E."/>
            <person name="Kautsar S.A."/>
            <person name="Yang D."/>
            <person name="Bader C.D."/>
            <person name="Teijaro C.N."/>
            <person name="Fluegel L."/>
            <person name="Davis C.M."/>
            <person name="Simpson J.R."/>
            <person name="Lauterbach L."/>
            <person name="Steele A.D."/>
            <person name="Gui C."/>
            <person name="Meng S."/>
            <person name="Li G."/>
            <person name="Viehrig K."/>
            <person name="Ye F."/>
            <person name="Su P."/>
            <person name="Kiefer A.F."/>
            <person name="Nichols A."/>
            <person name="Cepeda A.J."/>
            <person name="Yan W."/>
            <person name="Fan B."/>
            <person name="Jiang Y."/>
            <person name="Adhikari A."/>
            <person name="Zheng C.-J."/>
            <person name="Schuster L."/>
            <person name="Cowan T.M."/>
            <person name="Smanski M.J."/>
            <person name="Chevrette M.G."/>
            <person name="De Carvalho L.P.S."/>
            <person name="Shen B."/>
        </authorList>
    </citation>
    <scope>NUCLEOTIDE SEQUENCE [LARGE SCALE GENOMIC DNA]</scope>
    <source>
        <strain evidence="5 6">NPDC049639</strain>
    </source>
</reference>
<evidence type="ECO:0000256" key="2">
    <source>
        <dbReference type="ARBA" id="ARBA00023163"/>
    </source>
</evidence>
<feature type="transmembrane region" description="Helical" evidence="3">
    <location>
        <begin position="241"/>
        <end position="259"/>
    </location>
</feature>
<keyword evidence="6" id="KW-1185">Reference proteome</keyword>
<proteinExistence type="predicted"/>
<keyword evidence="2" id="KW-0804">Transcription</keyword>
<keyword evidence="3" id="KW-0812">Transmembrane</keyword>
<dbReference type="InterPro" id="IPR027383">
    <property type="entry name" value="Znf_put"/>
</dbReference>
<evidence type="ECO:0000256" key="1">
    <source>
        <dbReference type="ARBA" id="ARBA00023015"/>
    </source>
</evidence>
<comment type="caution">
    <text evidence="5">The sequence shown here is derived from an EMBL/GenBank/DDBJ whole genome shotgun (WGS) entry which is preliminary data.</text>
</comment>
<dbReference type="Pfam" id="PF13490">
    <property type="entry name" value="zf-HC2"/>
    <property type="match status" value="1"/>
</dbReference>
<dbReference type="EMBL" id="JBITLV010000002">
    <property type="protein sequence ID" value="MFI7587195.1"/>
    <property type="molecule type" value="Genomic_DNA"/>
</dbReference>
<keyword evidence="3" id="KW-0472">Membrane</keyword>
<evidence type="ECO:0000259" key="4">
    <source>
        <dbReference type="Pfam" id="PF13490"/>
    </source>
</evidence>